<dbReference type="Proteomes" id="UP000217790">
    <property type="component" value="Unassembled WGS sequence"/>
</dbReference>
<feature type="compositionally biased region" description="Basic and acidic residues" evidence="1">
    <location>
        <begin position="148"/>
        <end position="164"/>
    </location>
</feature>
<evidence type="ECO:0000256" key="1">
    <source>
        <dbReference type="SAM" id="MobiDB-lite"/>
    </source>
</evidence>
<proteinExistence type="predicted"/>
<reference evidence="3" key="1">
    <citation type="journal article" date="2017" name="Nat. Ecol. Evol.">
        <title>Genome expansion and lineage-specific genetic innovations in the forest pathogenic fungi Armillaria.</title>
        <authorList>
            <person name="Sipos G."/>
            <person name="Prasanna A.N."/>
            <person name="Walter M.C."/>
            <person name="O'Connor E."/>
            <person name="Balint B."/>
            <person name="Krizsan K."/>
            <person name="Kiss B."/>
            <person name="Hess J."/>
            <person name="Varga T."/>
            <person name="Slot J."/>
            <person name="Riley R."/>
            <person name="Boka B."/>
            <person name="Rigling D."/>
            <person name="Barry K."/>
            <person name="Lee J."/>
            <person name="Mihaltcheva S."/>
            <person name="LaButti K."/>
            <person name="Lipzen A."/>
            <person name="Waldron R."/>
            <person name="Moloney N.M."/>
            <person name="Sperisen C."/>
            <person name="Kredics L."/>
            <person name="Vagvoelgyi C."/>
            <person name="Patrignani A."/>
            <person name="Fitzpatrick D."/>
            <person name="Nagy I."/>
            <person name="Doyle S."/>
            <person name="Anderson J.B."/>
            <person name="Grigoriev I.V."/>
            <person name="Gueldener U."/>
            <person name="Muensterkoetter M."/>
            <person name="Nagy L.G."/>
        </authorList>
    </citation>
    <scope>NUCLEOTIDE SEQUENCE [LARGE SCALE GENOMIC DNA]</scope>
    <source>
        <strain evidence="3">Ar21-2</strain>
    </source>
</reference>
<dbReference type="EMBL" id="KZ293654">
    <property type="protein sequence ID" value="PBK94459.1"/>
    <property type="molecule type" value="Genomic_DNA"/>
</dbReference>
<protein>
    <submittedName>
        <fullName evidence="2">Uncharacterized protein</fullName>
    </submittedName>
</protein>
<feature type="region of interest" description="Disordered" evidence="1">
    <location>
        <begin position="140"/>
        <end position="174"/>
    </location>
</feature>
<accession>A0A2H3DGW1</accession>
<evidence type="ECO:0000313" key="2">
    <source>
        <dbReference type="EMBL" id="PBK94459.1"/>
    </source>
</evidence>
<sequence>MPLISVTGLIPNWVDYSVHGSHGAASFPVNFYVVDSINFDVSISDECENLYAHIFHLPLQVEHMCTPPMHGPSAPVEGGPRSSLDGIINDHGYEHGEYSLSSNAYQFSAHGESGTSSVRYEQRDIWDDIPVHMAVRDPSAIDGTLGKGDFRHDGGLRHSAKPQDESGPSGKSKSFAALDYKGGRVCSRMLAYLETMELHIQSSTSSNDLVNDMSTPVLHSIARAHCIPLHSHIGILDLKKAVQEHFEECVCMVNEWMGTSTPPAPATPRTVPDSVSGGGMGDRKWLDEYLLHIDSVVKQLGQQVCKRIIAAHGLEGPCDSIHASRKLIRGYISELRKGKRQESYI</sequence>
<gene>
    <name evidence="2" type="ORF">ARMGADRAFT_1029547</name>
</gene>
<keyword evidence="3" id="KW-1185">Reference proteome</keyword>
<dbReference type="OrthoDB" id="3064534at2759"/>
<name>A0A2H3DGW1_ARMGA</name>
<dbReference type="InParanoid" id="A0A2H3DGW1"/>
<evidence type="ECO:0000313" key="3">
    <source>
        <dbReference type="Proteomes" id="UP000217790"/>
    </source>
</evidence>
<organism evidence="2 3">
    <name type="scientific">Armillaria gallica</name>
    <name type="common">Bulbous honey fungus</name>
    <name type="synonym">Armillaria bulbosa</name>
    <dbReference type="NCBI Taxonomy" id="47427"/>
    <lineage>
        <taxon>Eukaryota</taxon>
        <taxon>Fungi</taxon>
        <taxon>Dikarya</taxon>
        <taxon>Basidiomycota</taxon>
        <taxon>Agaricomycotina</taxon>
        <taxon>Agaricomycetes</taxon>
        <taxon>Agaricomycetidae</taxon>
        <taxon>Agaricales</taxon>
        <taxon>Marasmiineae</taxon>
        <taxon>Physalacriaceae</taxon>
        <taxon>Armillaria</taxon>
    </lineage>
</organism>
<dbReference type="AlphaFoldDB" id="A0A2H3DGW1"/>